<dbReference type="Pfam" id="PF12725">
    <property type="entry name" value="DUF3810"/>
    <property type="match status" value="1"/>
</dbReference>
<keyword evidence="1" id="KW-1133">Transmembrane helix</keyword>
<keyword evidence="1" id="KW-0472">Membrane</keyword>
<proteinExistence type="predicted"/>
<feature type="transmembrane region" description="Helical" evidence="1">
    <location>
        <begin position="49"/>
        <end position="75"/>
    </location>
</feature>
<organism evidence="2 3">
    <name type="scientific">Psychroserpens luteus</name>
    <dbReference type="NCBI Taxonomy" id="1434066"/>
    <lineage>
        <taxon>Bacteria</taxon>
        <taxon>Pseudomonadati</taxon>
        <taxon>Bacteroidota</taxon>
        <taxon>Flavobacteriia</taxon>
        <taxon>Flavobacteriales</taxon>
        <taxon>Flavobacteriaceae</taxon>
        <taxon>Psychroserpens</taxon>
    </lineage>
</organism>
<protein>
    <submittedName>
        <fullName evidence="2">DUF3810 domain-containing protein</fullName>
    </submittedName>
</protein>
<reference evidence="3" key="1">
    <citation type="journal article" date="2019" name="Int. J. Syst. Evol. Microbiol.">
        <title>The Global Catalogue of Microorganisms (GCM) 10K type strain sequencing project: providing services to taxonomists for standard genome sequencing and annotation.</title>
        <authorList>
            <consortium name="The Broad Institute Genomics Platform"/>
            <consortium name="The Broad Institute Genome Sequencing Center for Infectious Disease"/>
            <person name="Wu L."/>
            <person name="Ma J."/>
        </authorList>
    </citation>
    <scope>NUCLEOTIDE SEQUENCE [LARGE SCALE GENOMIC DNA]</scope>
    <source>
        <strain evidence="3">KCTC 32514</strain>
    </source>
</reference>
<evidence type="ECO:0000256" key="1">
    <source>
        <dbReference type="SAM" id="Phobius"/>
    </source>
</evidence>
<feature type="transmembrane region" description="Helical" evidence="1">
    <location>
        <begin position="7"/>
        <end position="29"/>
    </location>
</feature>
<dbReference type="InterPro" id="IPR024294">
    <property type="entry name" value="DUF3810"/>
</dbReference>
<feature type="transmembrane region" description="Helical" evidence="1">
    <location>
        <begin position="87"/>
        <end position="108"/>
    </location>
</feature>
<sequence>MLKHKKLIIAMSIIPQIILLKILAHYPTFVETVYSHGIYIWISQAMRYAFGWLPFSVGDVLYTLLSLYILRWLYLNRKRIIKDTKHWFLDVLAAISFGYFAFHMLWAFNYYRLPLHQSLKIDHDYTTEELVNLAQQLIKKTNALQLELAKVDSLKVIMPYSKSEILKMIPDGYDELSKVFPYLEYQPRSIKKSLYSVPLTYMGFSGYLNPFTNEAQIDGLIPSYKFPTTGSHEVAHQLGYAAENEANFIGSMAAMHHPDIYFNYSGHAFALRHCLGEIYKRDITLYEQLLPQLHKGILKNYQEVRDFWDSYENPTEPLFKATYNNFLKTNNQAGGMESYSYVVALLVNYHKEHPIN</sequence>
<dbReference type="Proteomes" id="UP001597548">
    <property type="component" value="Unassembled WGS sequence"/>
</dbReference>
<keyword evidence="1" id="KW-0812">Transmembrane</keyword>
<comment type="caution">
    <text evidence="2">The sequence shown here is derived from an EMBL/GenBank/DDBJ whole genome shotgun (WGS) entry which is preliminary data.</text>
</comment>
<name>A0ABW5ZMS4_9FLAO</name>
<accession>A0ABW5ZMS4</accession>
<dbReference type="RefSeq" id="WP_194509813.1">
    <property type="nucleotide sequence ID" value="NZ_JADILU010000010.1"/>
</dbReference>
<evidence type="ECO:0000313" key="2">
    <source>
        <dbReference type="EMBL" id="MFD2914310.1"/>
    </source>
</evidence>
<evidence type="ECO:0000313" key="3">
    <source>
        <dbReference type="Proteomes" id="UP001597548"/>
    </source>
</evidence>
<keyword evidence="3" id="KW-1185">Reference proteome</keyword>
<gene>
    <name evidence="2" type="ORF">ACFS29_01560</name>
</gene>
<dbReference type="EMBL" id="JBHUOS010000001">
    <property type="protein sequence ID" value="MFD2914310.1"/>
    <property type="molecule type" value="Genomic_DNA"/>
</dbReference>